<dbReference type="RefSeq" id="WP_094604958.1">
    <property type="nucleotide sequence ID" value="NZ_CP155573.1"/>
</dbReference>
<name>A0ABZ3IIU2_9FIRM</name>
<dbReference type="Proteomes" id="UP000216752">
    <property type="component" value="Chromosome"/>
</dbReference>
<sequence length="65" mass="7209">MKAAIDSILRTADGRLKPNVALIISKMKEHGIDIDMLGQDEVDQVFKCLLIAARSNHLPDVSHQQ</sequence>
<protein>
    <submittedName>
        <fullName evidence="1">Uncharacterized protein</fullName>
    </submittedName>
</protein>
<accession>A0ABZ3IIU2</accession>
<keyword evidence="2" id="KW-1185">Reference proteome</keyword>
<evidence type="ECO:0000313" key="1">
    <source>
        <dbReference type="EMBL" id="XFO65581.1"/>
    </source>
</evidence>
<evidence type="ECO:0000313" key="2">
    <source>
        <dbReference type="Proteomes" id="UP000216752"/>
    </source>
</evidence>
<organism evidence="1 2">
    <name type="scientific">Sporomusa silvacetica DSM 10669</name>
    <dbReference type="NCBI Taxonomy" id="1123289"/>
    <lineage>
        <taxon>Bacteria</taxon>
        <taxon>Bacillati</taxon>
        <taxon>Bacillota</taxon>
        <taxon>Negativicutes</taxon>
        <taxon>Selenomonadales</taxon>
        <taxon>Sporomusaceae</taxon>
        <taxon>Sporomusa</taxon>
    </lineage>
</organism>
<gene>
    <name evidence="1" type="ORF">SPSIL_017210</name>
</gene>
<reference evidence="1" key="1">
    <citation type="submission" date="2024-05" db="EMBL/GenBank/DDBJ databases">
        <title>Isolation and characterization of Sporomusa carbonis sp. nov., a carboxydotrophic hydrogenogen in the genus of Sporomusa isolated from a charcoal burning pile.</title>
        <authorList>
            <person name="Boeer T."/>
            <person name="Rosenbaum F."/>
            <person name="Eysell L."/>
            <person name="Mueller V."/>
            <person name="Daniel R."/>
            <person name="Poehlein A."/>
        </authorList>
    </citation>
    <scope>NUCLEOTIDE SEQUENCE [LARGE SCALE GENOMIC DNA]</scope>
    <source>
        <strain evidence="1">DSM 10669</strain>
    </source>
</reference>
<dbReference type="EMBL" id="CP155573">
    <property type="protein sequence ID" value="XFO65581.1"/>
    <property type="molecule type" value="Genomic_DNA"/>
</dbReference>
<proteinExistence type="predicted"/>